<dbReference type="PANTHER" id="PTHR12035:SF128">
    <property type="entry name" value="BRANCHED CHAIN KETO ACID DEHYDROGENASE E1 SUBUNIT BETA,-LIKE-RELATED"/>
    <property type="match status" value="1"/>
</dbReference>
<feature type="non-terminal residue" evidence="10">
    <location>
        <position position="322"/>
    </location>
</feature>
<dbReference type="PROSITE" id="PS50835">
    <property type="entry name" value="IG_LIKE"/>
    <property type="match status" value="3"/>
</dbReference>
<dbReference type="InterPro" id="IPR013162">
    <property type="entry name" value="CD80_C2-set"/>
</dbReference>
<dbReference type="InterPro" id="IPR036179">
    <property type="entry name" value="Ig-like_dom_sf"/>
</dbReference>
<evidence type="ECO:0000256" key="1">
    <source>
        <dbReference type="ARBA" id="ARBA00004479"/>
    </source>
</evidence>
<dbReference type="SMART" id="SM00409">
    <property type="entry name" value="IG"/>
    <property type="match status" value="3"/>
</dbReference>
<dbReference type="GO" id="GO:0005886">
    <property type="term" value="C:plasma membrane"/>
    <property type="evidence" value="ECO:0007669"/>
    <property type="project" value="TreeGrafter"/>
</dbReference>
<dbReference type="InterPro" id="IPR013783">
    <property type="entry name" value="Ig-like_fold"/>
</dbReference>
<dbReference type="PANTHER" id="PTHR12035">
    <property type="entry name" value="SIALIC ACID BINDING IMMUNOGLOBULIN-LIKE LECTIN"/>
    <property type="match status" value="1"/>
</dbReference>
<protein>
    <recommendedName>
        <fullName evidence="9">Ig-like domain-containing protein</fullName>
    </recommendedName>
</protein>
<evidence type="ECO:0000256" key="8">
    <source>
        <dbReference type="ARBA" id="ARBA00038361"/>
    </source>
</evidence>
<dbReference type="SUPFAM" id="SSF48726">
    <property type="entry name" value="Immunoglobulin"/>
    <property type="match status" value="3"/>
</dbReference>
<comment type="caution">
    <text evidence="10">The sequence shown here is derived from an EMBL/GenBank/DDBJ whole genome shotgun (WGS) entry which is preliminary data.</text>
</comment>
<evidence type="ECO:0000256" key="3">
    <source>
        <dbReference type="ARBA" id="ARBA00022734"/>
    </source>
</evidence>
<dbReference type="InterPro" id="IPR003599">
    <property type="entry name" value="Ig_sub"/>
</dbReference>
<evidence type="ECO:0000313" key="10">
    <source>
        <dbReference type="EMBL" id="PWA18310.1"/>
    </source>
</evidence>
<gene>
    <name evidence="10" type="ORF">CCH79_00021068</name>
</gene>
<name>A0A315VGQ7_GAMAF</name>
<feature type="domain" description="Ig-like" evidence="9">
    <location>
        <begin position="1"/>
        <end position="96"/>
    </location>
</feature>
<evidence type="ECO:0000256" key="2">
    <source>
        <dbReference type="ARBA" id="ARBA00022692"/>
    </source>
</evidence>
<dbReference type="GO" id="GO:0030246">
    <property type="term" value="F:carbohydrate binding"/>
    <property type="evidence" value="ECO:0007669"/>
    <property type="project" value="UniProtKB-KW"/>
</dbReference>
<keyword evidence="4" id="KW-0130">Cell adhesion</keyword>
<dbReference type="GO" id="GO:0033691">
    <property type="term" value="F:sialic acid binding"/>
    <property type="evidence" value="ECO:0007669"/>
    <property type="project" value="TreeGrafter"/>
</dbReference>
<evidence type="ECO:0000313" key="11">
    <source>
        <dbReference type="Proteomes" id="UP000250572"/>
    </source>
</evidence>
<dbReference type="AlphaFoldDB" id="A0A315VGQ7"/>
<reference evidence="10 11" key="1">
    <citation type="journal article" date="2018" name="G3 (Bethesda)">
        <title>A High-Quality Reference Genome for the Invasive Mosquitofish Gambusia affinis Using a Chicago Library.</title>
        <authorList>
            <person name="Hoffberg S.L."/>
            <person name="Troendle N.J."/>
            <person name="Glenn T.C."/>
            <person name="Mahmud O."/>
            <person name="Louha S."/>
            <person name="Chalopin D."/>
            <person name="Bennetzen J.L."/>
            <person name="Mauricio R."/>
        </authorList>
    </citation>
    <scope>NUCLEOTIDE SEQUENCE [LARGE SCALE GENOMIC DNA]</scope>
    <source>
        <strain evidence="10">NE01/NJP1002.9</strain>
        <tissue evidence="10">Muscle</tissue>
    </source>
</reference>
<dbReference type="Pfam" id="PF13927">
    <property type="entry name" value="Ig_3"/>
    <property type="match status" value="2"/>
</dbReference>
<keyword evidence="7" id="KW-1015">Disulfide bond</keyword>
<sequence length="322" mass="35708">MMIPPLTDRQQATLTCTAPGLCSGSPPKITWMWRGKGEKDSYIIGNITALKTENLTTFTKRHVSTLTFNSSADHHNTNITCDVSFTGSITAEETVTLNVNCDSKHVRKPQISGRATVKEGDVLNLTCSVDSFPPSVICWSKSTKQAEHQSHNLIKVHGRHEICHQDTSIIFLFSVTNVTAEDAGLYICSAQHLNYTLREEINPHVFYSFITKCLTLLFKMYSTDVRKPQISGSATVMEGDHLNLTCSVDSVPPSVIKWTKSGANAHCQDNIFSKADNSTVIYRLGQRGHVSFSIMDVTVEEAGRYICTATYQNDSTTEEIYV</sequence>
<evidence type="ECO:0000256" key="6">
    <source>
        <dbReference type="ARBA" id="ARBA00023136"/>
    </source>
</evidence>
<feature type="domain" description="Ig-like" evidence="9">
    <location>
        <begin position="228"/>
        <end position="322"/>
    </location>
</feature>
<evidence type="ECO:0000259" key="9">
    <source>
        <dbReference type="PROSITE" id="PS50835"/>
    </source>
</evidence>
<keyword evidence="5" id="KW-1133">Transmembrane helix</keyword>
<dbReference type="SMART" id="SM00408">
    <property type="entry name" value="IGc2"/>
    <property type="match status" value="2"/>
</dbReference>
<dbReference type="Gene3D" id="2.60.40.10">
    <property type="entry name" value="Immunoglobulins"/>
    <property type="match status" value="3"/>
</dbReference>
<comment type="similarity">
    <text evidence="8">Belongs to the immunoglobulin superfamily. SIGLEC (sialic acid binding Ig-like lectin) family.</text>
</comment>
<keyword evidence="11" id="KW-1185">Reference proteome</keyword>
<feature type="domain" description="Ig-like" evidence="9">
    <location>
        <begin position="109"/>
        <end position="202"/>
    </location>
</feature>
<keyword evidence="6" id="KW-0472">Membrane</keyword>
<evidence type="ECO:0000256" key="4">
    <source>
        <dbReference type="ARBA" id="ARBA00022889"/>
    </source>
</evidence>
<evidence type="ECO:0000256" key="5">
    <source>
        <dbReference type="ARBA" id="ARBA00022989"/>
    </source>
</evidence>
<dbReference type="GO" id="GO:0007155">
    <property type="term" value="P:cell adhesion"/>
    <property type="evidence" value="ECO:0007669"/>
    <property type="project" value="UniProtKB-KW"/>
</dbReference>
<organism evidence="10 11">
    <name type="scientific">Gambusia affinis</name>
    <name type="common">Western mosquitofish</name>
    <name type="synonym">Heterandria affinis</name>
    <dbReference type="NCBI Taxonomy" id="33528"/>
    <lineage>
        <taxon>Eukaryota</taxon>
        <taxon>Metazoa</taxon>
        <taxon>Chordata</taxon>
        <taxon>Craniata</taxon>
        <taxon>Vertebrata</taxon>
        <taxon>Euteleostomi</taxon>
        <taxon>Actinopterygii</taxon>
        <taxon>Neopterygii</taxon>
        <taxon>Teleostei</taxon>
        <taxon>Neoteleostei</taxon>
        <taxon>Acanthomorphata</taxon>
        <taxon>Ovalentaria</taxon>
        <taxon>Atherinomorphae</taxon>
        <taxon>Cyprinodontiformes</taxon>
        <taxon>Poeciliidae</taxon>
        <taxon>Poeciliinae</taxon>
        <taxon>Gambusia</taxon>
    </lineage>
</organism>
<evidence type="ECO:0000256" key="7">
    <source>
        <dbReference type="ARBA" id="ARBA00023157"/>
    </source>
</evidence>
<comment type="subcellular location">
    <subcellularLocation>
        <location evidence="1">Membrane</location>
        <topology evidence="1">Single-pass type I membrane protein</topology>
    </subcellularLocation>
</comment>
<keyword evidence="2" id="KW-0812">Transmembrane</keyword>
<dbReference type="Pfam" id="PF08205">
    <property type="entry name" value="C2-set_2"/>
    <property type="match status" value="1"/>
</dbReference>
<proteinExistence type="inferred from homology"/>
<accession>A0A315VGQ7</accession>
<dbReference type="Proteomes" id="UP000250572">
    <property type="component" value="Unassembled WGS sequence"/>
</dbReference>
<dbReference type="InterPro" id="IPR003598">
    <property type="entry name" value="Ig_sub2"/>
</dbReference>
<dbReference type="InterPro" id="IPR051036">
    <property type="entry name" value="SIGLEC"/>
</dbReference>
<dbReference type="InterPro" id="IPR007110">
    <property type="entry name" value="Ig-like_dom"/>
</dbReference>
<keyword evidence="3" id="KW-0430">Lectin</keyword>
<dbReference type="EMBL" id="NHOQ01002308">
    <property type="protein sequence ID" value="PWA18310.1"/>
    <property type="molecule type" value="Genomic_DNA"/>
</dbReference>